<accession>A0A348B333</accession>
<proteinExistence type="predicted"/>
<name>A0A348B333_9CREN</name>
<reference evidence="2" key="4">
    <citation type="submission" date="2020-09" db="EMBL/GenBank/DDBJ databases">
        <authorList>
            <person name="Sun Q."/>
            <person name="Ohkuma M."/>
        </authorList>
    </citation>
    <scope>NUCLEOTIDE SEQUENCE</scope>
    <source>
        <strain evidence="2">JCM 31740</strain>
    </source>
</reference>
<dbReference type="EMBL" id="BMQS01000007">
    <property type="protein sequence ID" value="GGT93502.1"/>
    <property type="molecule type" value="Genomic_DNA"/>
</dbReference>
<dbReference type="Proteomes" id="UP000276741">
    <property type="component" value="Chromosome"/>
</dbReference>
<dbReference type="EMBL" id="AP018553">
    <property type="protein sequence ID" value="BBD72585.1"/>
    <property type="molecule type" value="Genomic_DNA"/>
</dbReference>
<organism evidence="1 3">
    <name type="scientific">Sulfodiicoccus acidiphilus</name>
    <dbReference type="NCBI Taxonomy" id="1670455"/>
    <lineage>
        <taxon>Archaea</taxon>
        <taxon>Thermoproteota</taxon>
        <taxon>Thermoprotei</taxon>
        <taxon>Sulfolobales</taxon>
        <taxon>Sulfolobaceae</taxon>
        <taxon>Sulfodiicoccus</taxon>
    </lineage>
</organism>
<evidence type="ECO:0000313" key="2">
    <source>
        <dbReference type="EMBL" id="GGT93502.1"/>
    </source>
</evidence>
<dbReference type="KEGG" id="sacd:HS1genome_0974"/>
<evidence type="ECO:0000313" key="1">
    <source>
        <dbReference type="EMBL" id="BBD72585.1"/>
    </source>
</evidence>
<sequence length="76" mass="8645">MISMIMYQCKGCGSELFKFERVGQDFYGVRTPTEIMGMYSNKCPKCGKQLEIPSISDILLRQRVRVGFGSLNVRAM</sequence>
<dbReference type="AlphaFoldDB" id="A0A348B333"/>
<reference evidence="2" key="1">
    <citation type="journal article" date="2014" name="Int. J. Syst. Evol. Microbiol.">
        <title>Complete genome sequence of Corynebacterium casei LMG S-19264T (=DSM 44701T), isolated from a smear-ripened cheese.</title>
        <authorList>
            <consortium name="US DOE Joint Genome Institute (JGI-PGF)"/>
            <person name="Walter F."/>
            <person name="Albersmeier A."/>
            <person name="Kalinowski J."/>
            <person name="Ruckert C."/>
        </authorList>
    </citation>
    <scope>NUCLEOTIDE SEQUENCE</scope>
    <source>
        <strain evidence="2">JCM 31740</strain>
    </source>
</reference>
<protein>
    <submittedName>
        <fullName evidence="1">Uncharacterized protein</fullName>
    </submittedName>
</protein>
<dbReference type="Proteomes" id="UP000616143">
    <property type="component" value="Unassembled WGS sequence"/>
</dbReference>
<reference evidence="1" key="3">
    <citation type="journal article" date="2019" name="BMC Res. Notes">
        <title>Complete genome sequence of the Sulfodiicoccus acidiphilus strain HS-1T, the first crenarchaeon that lacks polB3, isolated from an acidic hot spring in Ohwaku-dani, Hakone, Japan.</title>
        <authorList>
            <person name="Sakai H.D."/>
            <person name="Kurosawa N."/>
        </authorList>
    </citation>
    <scope>NUCLEOTIDE SEQUENCE</scope>
    <source>
        <strain evidence="1">HS-1</strain>
    </source>
</reference>
<keyword evidence="3" id="KW-1185">Reference proteome</keyword>
<evidence type="ECO:0000313" key="3">
    <source>
        <dbReference type="Proteomes" id="UP000276741"/>
    </source>
</evidence>
<reference evidence="3" key="2">
    <citation type="submission" date="2018-04" db="EMBL/GenBank/DDBJ databases">
        <title>Complete genome sequence of Sulfodiicoccus acidiphilus strain HS-1.</title>
        <authorList>
            <person name="Sakai H.D."/>
            <person name="Kurosawa N."/>
        </authorList>
    </citation>
    <scope>NUCLEOTIDE SEQUENCE [LARGE SCALE GENOMIC DNA]</scope>
    <source>
        <strain evidence="3">HS-1</strain>
    </source>
</reference>
<gene>
    <name evidence="2" type="ORF">GCM10007116_09010</name>
    <name evidence="1" type="ORF">HS1genome_0974</name>
</gene>